<keyword evidence="3" id="KW-1185">Reference proteome</keyword>
<dbReference type="InterPro" id="IPR038653">
    <property type="entry name" value="Put_CMD_sf"/>
</dbReference>
<dbReference type="RefSeq" id="WP_183671959.1">
    <property type="nucleotide sequence ID" value="NZ_BMPB01000014.1"/>
</dbReference>
<dbReference type="Gene3D" id="2.60.120.890">
    <property type="entry name" value="BT2081, beta-jelly-roll domain"/>
    <property type="match status" value="1"/>
</dbReference>
<dbReference type="Pfam" id="PF13201">
    <property type="entry name" value="PCMD"/>
    <property type="match status" value="1"/>
</dbReference>
<evidence type="ECO:0000313" key="3">
    <source>
        <dbReference type="Proteomes" id="UP000533637"/>
    </source>
</evidence>
<dbReference type="Proteomes" id="UP000533637">
    <property type="component" value="Unassembled WGS sequence"/>
</dbReference>
<protein>
    <recommendedName>
        <fullName evidence="1">Putative carbohydrate metabolism domain-containing protein</fullName>
    </recommendedName>
</protein>
<dbReference type="PROSITE" id="PS51257">
    <property type="entry name" value="PROKAR_LIPOPROTEIN"/>
    <property type="match status" value="1"/>
</dbReference>
<dbReference type="Pfam" id="PF14900">
    <property type="entry name" value="DUF4493"/>
    <property type="match status" value="1"/>
</dbReference>
<feature type="domain" description="Putative carbohydrate metabolism" evidence="1">
    <location>
        <begin position="556"/>
        <end position="773"/>
    </location>
</feature>
<proteinExistence type="predicted"/>
<evidence type="ECO:0000259" key="1">
    <source>
        <dbReference type="Pfam" id="PF13201"/>
    </source>
</evidence>
<dbReference type="EMBL" id="JACHOC010000009">
    <property type="protein sequence ID" value="MBB4624214.1"/>
    <property type="molecule type" value="Genomic_DNA"/>
</dbReference>
<organism evidence="2 3">
    <name type="scientific">Parabacteroides faecis</name>
    <dbReference type="NCBI Taxonomy" id="1217282"/>
    <lineage>
        <taxon>Bacteria</taxon>
        <taxon>Pseudomonadati</taxon>
        <taxon>Bacteroidota</taxon>
        <taxon>Bacteroidia</taxon>
        <taxon>Bacteroidales</taxon>
        <taxon>Tannerellaceae</taxon>
        <taxon>Parabacteroides</taxon>
    </lineage>
</organism>
<comment type="caution">
    <text evidence="2">The sequence shown here is derived from an EMBL/GenBank/DDBJ whole genome shotgun (WGS) entry which is preliminary data.</text>
</comment>
<sequence length="783" mass="85883">MKKNSLFLIVALLTTLFSCNSDEKVNSNGFIRIDVVTNTSVITKAEEDVEIKNIRLIISNITENSSDKDWSKEYNFAPNESIGDIELAPGKYKLVAIASNGSETSNGFNPVYRGETTVEVIAGETRSAQLECKLTTVKVSVEYDQNLKDTYQTEYKTVVGGVTFSSDEEGRAGYITPGDLSVDFMFKNNAGSWQTISLKKIAEAKACEYYKIKISMKPTEGGEGESSEGAANVTIQVGEENPQNIEIGIVLPKVTITTVKIDNDDVKCETAILKGNYTSPSATAPSLEKLKFFYKKKSESSWTTAQAQTVKNTSFEYQVFLIGLTPSTVYEYKFMEKGNVEEFITKTPDITLDKNYRGVTTAVVYGELAEANRNLISTPFFKYRKGSSGDWSQPVNATPVAGGTYQYKALLEGLDANAAYEYKFMEITEESKSFTTLQSMQVLKVTTGADYATIICDIPGIKAGDAILLDLKEYNGSSWSYIGKECDVVSGDITNGQFVNKLTGLVQNGTYCVDGEEKLFTTLKNADFDDWGIGTGLKLKGLTAVQDDPSKKVPYADLQDQITAGNSYWDSGNKGTSVNGAYPTNSENNFVRSGNAVKLESQFVGLGSIGKFAAGNIYTGKFGTTYVGLQASKLGAHIQFGKSFSARPTGLKGWYHYTSATVNYSTVQELPKGQPDKCSIYMILSNAPFEVDTRDKKYINPTDPSVIAYGELPDKYTGSTGGNEYIPFEFDLDYKGNTNIPQYIVICASASKYGDYFTGGEGSLMYIDDFELVYDYSKPPYTN</sequence>
<reference evidence="2 3" key="1">
    <citation type="submission" date="2020-08" db="EMBL/GenBank/DDBJ databases">
        <title>Genomic Encyclopedia of Type Strains, Phase IV (KMG-IV): sequencing the most valuable type-strain genomes for metagenomic binning, comparative biology and taxonomic classification.</title>
        <authorList>
            <person name="Goeker M."/>
        </authorList>
    </citation>
    <scope>NUCLEOTIDE SEQUENCE [LARGE SCALE GENOMIC DNA]</scope>
    <source>
        <strain evidence="2 3">DSM 102983</strain>
    </source>
</reference>
<evidence type="ECO:0000313" key="2">
    <source>
        <dbReference type="EMBL" id="MBB4624214.1"/>
    </source>
</evidence>
<gene>
    <name evidence="2" type="ORF">GGQ57_004142</name>
</gene>
<dbReference type="InterPro" id="IPR027840">
    <property type="entry name" value="DUF4493"/>
</dbReference>
<accession>A0ABR6KS31</accession>
<name>A0ABR6KS31_9BACT</name>
<dbReference type="InterPro" id="IPR025112">
    <property type="entry name" value="PCMD"/>
</dbReference>